<gene>
    <name evidence="8" type="ORF">F0L74_02600</name>
</gene>
<dbReference type="SUPFAM" id="SSF48452">
    <property type="entry name" value="TPR-like"/>
    <property type="match status" value="1"/>
</dbReference>
<dbReference type="InterPro" id="IPR011990">
    <property type="entry name" value="TPR-like_helical_dom_sf"/>
</dbReference>
<sequence length="503" mass="55909">MQHIIKTVRELLLGAMVVAAGSGCSKFLDETDPSNFTMDNYFTKPAQAQSAVNAIYQSLISIPTGDYGGAPWMMLEFPTGLANTEYGQSVDNLNIRNLVNTAENNHGIQKWTSSYRGIGNANLAIEKIPGINMDEATKNKLLGEAHFLRAYFYFDLVRIFGKIPLITGTVTSTSPEIYSPAAAEEDVYKQIVADLTAAEQSGLPWTDAGGRATMGAVKSLLASVYLTMAGYPLQKGSEYFQLAAAKANEVITSGKFDLFTSYDDLHSLDKENTGEHIFMVQFAASNWTTSMDFQKFILPYTKNISLLNNRTGAIYASDEFVASFETGDKRAKDRQFFYNTYTLTTDRNTTIALGGNYLYKFFDVQANTVTGTSGLNFPLIRYAEVLLIYAEAANEAGGPTAAAYEAVNKIRRRAELTELSGLTQGAFREAVWRERYHELCYENKVWFDMVRLRKVLNITNGTFDAFEGHKFTYGPVLSKRELLFPIPTVEINNNSNIDQNPGY</sequence>
<evidence type="ECO:0000256" key="2">
    <source>
        <dbReference type="ARBA" id="ARBA00006275"/>
    </source>
</evidence>
<evidence type="ECO:0000256" key="1">
    <source>
        <dbReference type="ARBA" id="ARBA00004442"/>
    </source>
</evidence>
<keyword evidence="5" id="KW-0998">Cell outer membrane</keyword>
<dbReference type="Proteomes" id="UP000324611">
    <property type="component" value="Unassembled WGS sequence"/>
</dbReference>
<dbReference type="EMBL" id="VUOC01000001">
    <property type="protein sequence ID" value="KAA2244871.1"/>
    <property type="molecule type" value="Genomic_DNA"/>
</dbReference>
<dbReference type="CDD" id="cd08977">
    <property type="entry name" value="SusD"/>
    <property type="match status" value="1"/>
</dbReference>
<proteinExistence type="inferred from homology"/>
<dbReference type="InterPro" id="IPR012944">
    <property type="entry name" value="SusD_RagB_dom"/>
</dbReference>
<name>A0A5B2VZN3_9BACT</name>
<feature type="domain" description="RagB/SusD" evidence="6">
    <location>
        <begin position="338"/>
        <end position="503"/>
    </location>
</feature>
<protein>
    <submittedName>
        <fullName evidence="8">RagB/SusD family nutrient uptake outer membrane protein</fullName>
    </submittedName>
</protein>
<evidence type="ECO:0000259" key="6">
    <source>
        <dbReference type="Pfam" id="PF07980"/>
    </source>
</evidence>
<organism evidence="8 9">
    <name type="scientific">Chitinophaga agrisoli</name>
    <dbReference type="NCBI Taxonomy" id="2607653"/>
    <lineage>
        <taxon>Bacteria</taxon>
        <taxon>Pseudomonadati</taxon>
        <taxon>Bacteroidota</taxon>
        <taxon>Chitinophagia</taxon>
        <taxon>Chitinophagales</taxon>
        <taxon>Chitinophagaceae</taxon>
        <taxon>Chitinophaga</taxon>
    </lineage>
</organism>
<comment type="caution">
    <text evidence="8">The sequence shown here is derived from an EMBL/GenBank/DDBJ whole genome shotgun (WGS) entry which is preliminary data.</text>
</comment>
<evidence type="ECO:0000313" key="8">
    <source>
        <dbReference type="EMBL" id="KAA2244871.1"/>
    </source>
</evidence>
<dbReference type="Pfam" id="PF07980">
    <property type="entry name" value="SusD_RagB"/>
    <property type="match status" value="1"/>
</dbReference>
<reference evidence="8 9" key="1">
    <citation type="submission" date="2019-09" db="EMBL/GenBank/DDBJ databases">
        <title>Chitinophaga ginsengihumi sp. nov., isolated from soil of ginseng rhizosphere.</title>
        <authorList>
            <person name="Lee J."/>
        </authorList>
    </citation>
    <scope>NUCLEOTIDE SEQUENCE [LARGE SCALE GENOMIC DNA]</scope>
    <source>
        <strain evidence="8 9">BN140078</strain>
    </source>
</reference>
<reference evidence="8 9" key="2">
    <citation type="submission" date="2019-09" db="EMBL/GenBank/DDBJ databases">
        <authorList>
            <person name="Jin C."/>
        </authorList>
    </citation>
    <scope>NUCLEOTIDE SEQUENCE [LARGE SCALE GENOMIC DNA]</scope>
    <source>
        <strain evidence="8 9">BN140078</strain>
    </source>
</reference>
<dbReference type="PROSITE" id="PS51257">
    <property type="entry name" value="PROKAR_LIPOPROTEIN"/>
    <property type="match status" value="1"/>
</dbReference>
<accession>A0A5B2VZN3</accession>
<evidence type="ECO:0000256" key="4">
    <source>
        <dbReference type="ARBA" id="ARBA00023136"/>
    </source>
</evidence>
<feature type="domain" description="SusD-like N-terminal" evidence="7">
    <location>
        <begin position="26"/>
        <end position="226"/>
    </location>
</feature>
<evidence type="ECO:0000313" key="9">
    <source>
        <dbReference type="Proteomes" id="UP000324611"/>
    </source>
</evidence>
<evidence type="ECO:0000259" key="7">
    <source>
        <dbReference type="Pfam" id="PF14322"/>
    </source>
</evidence>
<dbReference type="RefSeq" id="WP_149836267.1">
    <property type="nucleotide sequence ID" value="NZ_VUOC01000001.1"/>
</dbReference>
<keyword evidence="4" id="KW-0472">Membrane</keyword>
<evidence type="ECO:0000256" key="5">
    <source>
        <dbReference type="ARBA" id="ARBA00023237"/>
    </source>
</evidence>
<dbReference type="InterPro" id="IPR033985">
    <property type="entry name" value="SusD-like_N"/>
</dbReference>
<dbReference type="Gene3D" id="1.25.40.390">
    <property type="match status" value="1"/>
</dbReference>
<evidence type="ECO:0000256" key="3">
    <source>
        <dbReference type="ARBA" id="ARBA00022729"/>
    </source>
</evidence>
<dbReference type="Pfam" id="PF14322">
    <property type="entry name" value="SusD-like_3"/>
    <property type="match status" value="1"/>
</dbReference>
<dbReference type="GO" id="GO:0009279">
    <property type="term" value="C:cell outer membrane"/>
    <property type="evidence" value="ECO:0007669"/>
    <property type="project" value="UniProtKB-SubCell"/>
</dbReference>
<keyword evidence="9" id="KW-1185">Reference proteome</keyword>
<comment type="subcellular location">
    <subcellularLocation>
        <location evidence="1">Cell outer membrane</location>
    </subcellularLocation>
</comment>
<dbReference type="AlphaFoldDB" id="A0A5B2VZN3"/>
<comment type="similarity">
    <text evidence="2">Belongs to the SusD family.</text>
</comment>
<keyword evidence="3" id="KW-0732">Signal</keyword>